<keyword evidence="4" id="KW-0418">Kinase</keyword>
<evidence type="ECO:0000313" key="5">
    <source>
        <dbReference type="Proteomes" id="UP000278475"/>
    </source>
</evidence>
<dbReference type="PANTHER" id="PTHR41930:SF1">
    <property type="entry name" value="DEPHOSPHO-COA KINASE"/>
    <property type="match status" value="1"/>
</dbReference>
<keyword evidence="2 3" id="KW-0067">ATP-binding</keyword>
<evidence type="ECO:0000256" key="3">
    <source>
        <dbReference type="HAMAP-Rule" id="MF_01111"/>
    </source>
</evidence>
<name>A0A497EKW9_9CREN</name>
<accession>A0A497EKW9</accession>
<evidence type="ECO:0000256" key="1">
    <source>
        <dbReference type="ARBA" id="ARBA00022741"/>
    </source>
</evidence>
<keyword evidence="4" id="KW-0808">Transferase</keyword>
<feature type="binding site" evidence="3">
    <location>
        <begin position="10"/>
        <end position="17"/>
    </location>
    <ligand>
        <name>ATP</name>
        <dbReference type="ChEBI" id="CHEBI:30616"/>
    </ligand>
</feature>
<dbReference type="Pfam" id="PF13207">
    <property type="entry name" value="AAA_17"/>
    <property type="match status" value="1"/>
</dbReference>
<evidence type="ECO:0000256" key="2">
    <source>
        <dbReference type="ARBA" id="ARBA00022840"/>
    </source>
</evidence>
<comment type="similarity">
    <text evidence="3">Belongs to the UPF0200 family.</text>
</comment>
<dbReference type="EMBL" id="QMQV01000131">
    <property type="protein sequence ID" value="RLE47376.1"/>
    <property type="molecule type" value="Genomic_DNA"/>
</dbReference>
<dbReference type="GO" id="GO:0005524">
    <property type="term" value="F:ATP binding"/>
    <property type="evidence" value="ECO:0007669"/>
    <property type="project" value="UniProtKB-UniRule"/>
</dbReference>
<evidence type="ECO:0000313" key="4">
    <source>
        <dbReference type="EMBL" id="RLE47376.1"/>
    </source>
</evidence>
<dbReference type="InterPro" id="IPR022970">
    <property type="entry name" value="NTP_hydrolase-rel"/>
</dbReference>
<dbReference type="InterPro" id="IPR027417">
    <property type="entry name" value="P-loop_NTPase"/>
</dbReference>
<keyword evidence="1 3" id="KW-0547">Nucleotide-binding</keyword>
<dbReference type="AlphaFoldDB" id="A0A497EKW9"/>
<dbReference type="SUPFAM" id="SSF52540">
    <property type="entry name" value="P-loop containing nucleoside triphosphate hydrolases"/>
    <property type="match status" value="1"/>
</dbReference>
<gene>
    <name evidence="4" type="ORF">DRJ31_08940</name>
</gene>
<protein>
    <recommendedName>
        <fullName evidence="3">UPF0200 protein DRJ31_08940</fullName>
    </recommendedName>
</protein>
<dbReference type="GO" id="GO:0016301">
    <property type="term" value="F:kinase activity"/>
    <property type="evidence" value="ECO:0007669"/>
    <property type="project" value="UniProtKB-KW"/>
</dbReference>
<reference evidence="4 5" key="1">
    <citation type="submission" date="2018-06" db="EMBL/GenBank/DDBJ databases">
        <title>Extensive metabolic versatility and redundancy in microbially diverse, dynamic hydrothermal sediments.</title>
        <authorList>
            <person name="Dombrowski N."/>
            <person name="Teske A."/>
            <person name="Baker B.J."/>
        </authorList>
    </citation>
    <scope>NUCLEOTIDE SEQUENCE [LARGE SCALE GENOMIC DNA]</scope>
    <source>
        <strain evidence="4">B66_G16</strain>
    </source>
</reference>
<dbReference type="HAMAP" id="MF_01111">
    <property type="entry name" value="UPF0200"/>
    <property type="match status" value="1"/>
</dbReference>
<proteinExistence type="inferred from homology"/>
<dbReference type="Gene3D" id="3.40.50.300">
    <property type="entry name" value="P-loop containing nucleotide triphosphate hydrolases"/>
    <property type="match status" value="1"/>
</dbReference>
<dbReference type="PANTHER" id="PTHR41930">
    <property type="entry name" value="UPF0200 PROTEIN MJ1399"/>
    <property type="match status" value="1"/>
</dbReference>
<organism evidence="4 5">
    <name type="scientific">Thermoproteota archaeon</name>
    <dbReference type="NCBI Taxonomy" id="2056631"/>
    <lineage>
        <taxon>Archaea</taxon>
        <taxon>Thermoproteota</taxon>
    </lineage>
</organism>
<dbReference type="Proteomes" id="UP000278475">
    <property type="component" value="Unassembled WGS sequence"/>
</dbReference>
<comment type="caution">
    <text evidence="4">The sequence shown here is derived from an EMBL/GenBank/DDBJ whole genome shotgun (WGS) entry which is preliminary data.</text>
</comment>
<sequence length="177" mass="19628">MLSKVICVTGMPGAGKSIFADVAKKLGLKVINMGDVIREEAEKEGITNLGEVMLKLRRLHGEDIVAKKCLSKITPEDNVVIIEGVRSLAEVEVFRKIANEVVIVAIHASPLKRYQRLVGRGRIDDPKSWEEFVERDLRELSVGIGSVIALADKMFLNEGSVENLELQAKTFFQEVLL</sequence>